<dbReference type="UniPathway" id="UPA00196"/>
<dbReference type="Proteomes" id="UP000008141">
    <property type="component" value="Unassembled WGS sequence"/>
</dbReference>
<dbReference type="FunCoup" id="E1Z3W5">
    <property type="interactions" value="1911"/>
</dbReference>
<dbReference type="OrthoDB" id="440160at2759"/>
<dbReference type="AlphaFoldDB" id="E1Z3W5"/>
<keyword evidence="4" id="KW-1185">Reference proteome</keyword>
<dbReference type="EMBL" id="GL433836">
    <property type="protein sequence ID" value="EFN59552.1"/>
    <property type="molecule type" value="Genomic_DNA"/>
</dbReference>
<dbReference type="GO" id="GO:0006506">
    <property type="term" value="P:GPI anchor biosynthetic process"/>
    <property type="evidence" value="ECO:0007669"/>
    <property type="project" value="UniProtKB-UniPathway"/>
</dbReference>
<reference evidence="3 4" key="1">
    <citation type="journal article" date="2010" name="Plant Cell">
        <title>The Chlorella variabilis NC64A genome reveals adaptation to photosymbiosis, coevolution with viruses, and cryptic sex.</title>
        <authorList>
            <person name="Blanc G."/>
            <person name="Duncan G."/>
            <person name="Agarkova I."/>
            <person name="Borodovsky M."/>
            <person name="Gurnon J."/>
            <person name="Kuo A."/>
            <person name="Lindquist E."/>
            <person name="Lucas S."/>
            <person name="Pangilinan J."/>
            <person name="Polle J."/>
            <person name="Salamov A."/>
            <person name="Terry A."/>
            <person name="Yamada T."/>
            <person name="Dunigan D.D."/>
            <person name="Grigoriev I.V."/>
            <person name="Claverie J.M."/>
            <person name="Van Etten J.L."/>
        </authorList>
    </citation>
    <scope>NUCLEOTIDE SEQUENCE [LARGE SCALE GENOMIC DNA]</scope>
    <source>
        <strain evidence="3 4">NC64A</strain>
    </source>
</reference>
<dbReference type="STRING" id="554065.E1Z3W5"/>
<dbReference type="RefSeq" id="XP_005851654.1">
    <property type="nucleotide sequence ID" value="XM_005851592.1"/>
</dbReference>
<dbReference type="eggNOG" id="KOG3332">
    <property type="taxonomic scope" value="Eukaryota"/>
</dbReference>
<dbReference type="GO" id="GO:0000225">
    <property type="term" value="F:N-acetylglucosaminylphosphatidylinositol deacetylase activity"/>
    <property type="evidence" value="ECO:0007669"/>
    <property type="project" value="UniProtKB-EC"/>
</dbReference>
<dbReference type="PANTHER" id="PTHR12993:SF11">
    <property type="entry name" value="N-ACETYLGLUCOSAMINYL-PHOSPHATIDYLINOSITOL DE-N-ACETYLASE"/>
    <property type="match status" value="1"/>
</dbReference>
<protein>
    <recommendedName>
        <fullName evidence="2">N-acetylglucosaminylphosphatidylinositol deacetylase</fullName>
        <ecNumber evidence="2">3.5.1.89</ecNumber>
    </recommendedName>
</protein>
<dbReference type="SUPFAM" id="SSF102588">
    <property type="entry name" value="LmbE-like"/>
    <property type="match status" value="1"/>
</dbReference>
<dbReference type="Gene3D" id="3.40.50.10320">
    <property type="entry name" value="LmbE-like"/>
    <property type="match status" value="1"/>
</dbReference>
<dbReference type="PANTHER" id="PTHR12993">
    <property type="entry name" value="N-ACETYLGLUCOSAMINYL-PHOSPHATIDYLINOSITOL DE-N-ACETYLASE-RELATED"/>
    <property type="match status" value="1"/>
</dbReference>
<organism evidence="4">
    <name type="scientific">Chlorella variabilis</name>
    <name type="common">Green alga</name>
    <dbReference type="NCBI Taxonomy" id="554065"/>
    <lineage>
        <taxon>Eukaryota</taxon>
        <taxon>Viridiplantae</taxon>
        <taxon>Chlorophyta</taxon>
        <taxon>core chlorophytes</taxon>
        <taxon>Trebouxiophyceae</taxon>
        <taxon>Chlorellales</taxon>
        <taxon>Chlorellaceae</taxon>
        <taxon>Chlorella clade</taxon>
        <taxon>Chlorella</taxon>
    </lineage>
</organism>
<dbReference type="EC" id="3.5.1.89" evidence="2"/>
<dbReference type="InterPro" id="IPR003737">
    <property type="entry name" value="GlcNAc_PI_deacetylase-related"/>
</dbReference>
<evidence type="ECO:0000313" key="3">
    <source>
        <dbReference type="EMBL" id="EFN59552.1"/>
    </source>
</evidence>
<accession>E1Z3W5</accession>
<comment type="similarity">
    <text evidence="1">Belongs to the PIGL family.</text>
</comment>
<dbReference type="KEGG" id="cvr:CHLNCDRAFT_33970"/>
<sequence>MALFVTAHPDDESMFFAPAILRLVEQGLQVVLLCLSTGNAHGLGQLRSQELRHACSLLGIEADDIVLVDDPSLPDGMLQQWPPAVVATHVAQAVRRFKPQQVYTFDAGGVSGHPNHLATCAGVLRWWTGTPSSSSLSNLPELWQLETVGLPRKYLALLEVPLSHLLTLLRRWQKPHPQKSLCIVVRARPRQAWRALLAHRSQMVWYRRLWLVMSRYMYINTFVRHF</sequence>
<proteinExistence type="inferred from homology"/>
<dbReference type="GO" id="GO:0016020">
    <property type="term" value="C:membrane"/>
    <property type="evidence" value="ECO:0007669"/>
    <property type="project" value="GOC"/>
</dbReference>
<gene>
    <name evidence="3" type="ORF">CHLNCDRAFT_33970</name>
</gene>
<evidence type="ECO:0000313" key="4">
    <source>
        <dbReference type="Proteomes" id="UP000008141"/>
    </source>
</evidence>
<dbReference type="GeneID" id="17358694"/>
<dbReference type="InParanoid" id="E1Z3W5"/>
<dbReference type="OMA" id="YVLESVN"/>
<dbReference type="Pfam" id="PF02585">
    <property type="entry name" value="PIG-L"/>
    <property type="match status" value="1"/>
</dbReference>
<evidence type="ECO:0000256" key="1">
    <source>
        <dbReference type="ARBA" id="ARBA00006066"/>
    </source>
</evidence>
<dbReference type="GO" id="GO:0005783">
    <property type="term" value="C:endoplasmic reticulum"/>
    <property type="evidence" value="ECO:0007669"/>
    <property type="project" value="TreeGrafter"/>
</dbReference>
<dbReference type="InterPro" id="IPR024078">
    <property type="entry name" value="LmbE-like_dom_sf"/>
</dbReference>
<evidence type="ECO:0000256" key="2">
    <source>
        <dbReference type="ARBA" id="ARBA00012176"/>
    </source>
</evidence>
<name>E1Z3W5_CHLVA</name>